<comment type="similarity">
    <text evidence="3">Belongs to the peptidase M20A family.</text>
</comment>
<dbReference type="InterPro" id="IPR010182">
    <property type="entry name" value="ArgE/DapE"/>
</dbReference>
<keyword evidence="4" id="KW-0862">Zinc</keyword>
<evidence type="ECO:0000256" key="3">
    <source>
        <dbReference type="ARBA" id="ARBA00006247"/>
    </source>
</evidence>
<dbReference type="InterPro" id="IPR002933">
    <property type="entry name" value="Peptidase_M20"/>
</dbReference>
<dbReference type="Pfam" id="PF01546">
    <property type="entry name" value="Peptidase_M20"/>
    <property type="match status" value="1"/>
</dbReference>
<dbReference type="InterPro" id="IPR050072">
    <property type="entry name" value="Peptidase_M20A"/>
</dbReference>
<name>A0ABS6JCA0_9BACI</name>
<evidence type="ECO:0000313" key="8">
    <source>
        <dbReference type="Proteomes" id="UP000784880"/>
    </source>
</evidence>
<comment type="cofactor">
    <cofactor evidence="1">
        <name>Co(2+)</name>
        <dbReference type="ChEBI" id="CHEBI:48828"/>
    </cofactor>
</comment>
<comment type="cofactor">
    <cofactor evidence="2">
        <name>Zn(2+)</name>
        <dbReference type="ChEBI" id="CHEBI:29105"/>
    </cofactor>
</comment>
<keyword evidence="5" id="KW-0170">Cobalt</keyword>
<evidence type="ECO:0000256" key="5">
    <source>
        <dbReference type="ARBA" id="ARBA00023285"/>
    </source>
</evidence>
<evidence type="ECO:0000256" key="4">
    <source>
        <dbReference type="ARBA" id="ARBA00022833"/>
    </source>
</evidence>
<evidence type="ECO:0000259" key="6">
    <source>
        <dbReference type="Pfam" id="PF07687"/>
    </source>
</evidence>
<dbReference type="RefSeq" id="WP_217065185.1">
    <property type="nucleotide sequence ID" value="NZ_JAHQCS010000066.1"/>
</dbReference>
<dbReference type="EMBL" id="JAHQCS010000066">
    <property type="protein sequence ID" value="MBU9711301.1"/>
    <property type="molecule type" value="Genomic_DNA"/>
</dbReference>
<dbReference type="NCBIfam" id="NF005373">
    <property type="entry name" value="PRK06915.1"/>
    <property type="match status" value="1"/>
</dbReference>
<organism evidence="7 8">
    <name type="scientific">Evansella tamaricis</name>
    <dbReference type="NCBI Taxonomy" id="2069301"/>
    <lineage>
        <taxon>Bacteria</taxon>
        <taxon>Bacillati</taxon>
        <taxon>Bacillota</taxon>
        <taxon>Bacilli</taxon>
        <taxon>Bacillales</taxon>
        <taxon>Bacillaceae</taxon>
        <taxon>Evansella</taxon>
    </lineage>
</organism>
<evidence type="ECO:0000313" key="7">
    <source>
        <dbReference type="EMBL" id="MBU9711301.1"/>
    </source>
</evidence>
<feature type="domain" description="Peptidase M20 dimerisation" evidence="6">
    <location>
        <begin position="201"/>
        <end position="312"/>
    </location>
</feature>
<protein>
    <submittedName>
        <fullName evidence="7">Peptidase</fullName>
    </submittedName>
</protein>
<dbReference type="PANTHER" id="PTHR43808:SF25">
    <property type="entry name" value="PEPTIDASE M20 DIMERISATION DOMAIN-CONTAINING PROTEIN"/>
    <property type="match status" value="1"/>
</dbReference>
<dbReference type="InterPro" id="IPR011650">
    <property type="entry name" value="Peptidase_M20_dimer"/>
</dbReference>
<comment type="caution">
    <text evidence="7">The sequence shown here is derived from an EMBL/GenBank/DDBJ whole genome shotgun (WGS) entry which is preliminary data.</text>
</comment>
<sequence>MNNEKLLKDWMKKNEEQLCDLVSQMVQEPSTQLNELGIQHFVSQYLKELNYTVDMWEPGGEELTSHSAFISARESFVGSPNVVGVKKGTGGGHSLVLNGHIDVVPEGDLSNWTDDPYSGRVEDGKIYGRGSTDMKGGNAAMLFALKGIYELGIPIKGDIIYHSVIEEESGGAGTLAAILRGYTGDAAIIPEPTQLKIFPKQQGSMWFRLHVRGASAHGGTRYNGVSAIEKAQLVLTYLKELEVLRNERIVDPLYSKIPIPIPINVGVIEGGDWPSSVPDLVKIEGRLGVAPDESFEDAKGEFEDWIRRIGERDDWFIEKPVTYEWFGARWYPGSIETDHPLMNMLTKNYKEVVGESPKIGASPWGTDGGLLTEIGNTPSVVFGPGVTNMAHFANEFVEIEKVLQCSQIIGHTILEWCNLEKRGSYGE</sequence>
<gene>
    <name evidence="7" type="ORF">KS419_06115</name>
</gene>
<evidence type="ECO:0000256" key="1">
    <source>
        <dbReference type="ARBA" id="ARBA00001941"/>
    </source>
</evidence>
<accession>A0ABS6JCA0</accession>
<dbReference type="Pfam" id="PF07687">
    <property type="entry name" value="M20_dimer"/>
    <property type="match status" value="1"/>
</dbReference>
<dbReference type="Proteomes" id="UP000784880">
    <property type="component" value="Unassembled WGS sequence"/>
</dbReference>
<evidence type="ECO:0000256" key="2">
    <source>
        <dbReference type="ARBA" id="ARBA00001947"/>
    </source>
</evidence>
<dbReference type="PANTHER" id="PTHR43808">
    <property type="entry name" value="ACETYLORNITHINE DEACETYLASE"/>
    <property type="match status" value="1"/>
</dbReference>
<keyword evidence="8" id="KW-1185">Reference proteome</keyword>
<proteinExistence type="inferred from homology"/>
<dbReference type="NCBIfam" id="TIGR01910">
    <property type="entry name" value="DapE-ArgE"/>
    <property type="match status" value="1"/>
</dbReference>
<reference evidence="7 8" key="1">
    <citation type="submission" date="2021-06" db="EMBL/GenBank/DDBJ databases">
        <title>Bacillus sp. RD4P76, an endophyte from a halophyte.</title>
        <authorList>
            <person name="Sun J.-Q."/>
        </authorList>
    </citation>
    <scope>NUCLEOTIDE SEQUENCE [LARGE SCALE GENOMIC DNA]</scope>
    <source>
        <strain evidence="7 8">CGMCC 1.15917</strain>
    </source>
</reference>